<evidence type="ECO:0000256" key="1">
    <source>
        <dbReference type="SAM" id="MobiDB-lite"/>
    </source>
</evidence>
<gene>
    <name evidence="3" type="ORF">HK097_003154</name>
</gene>
<protein>
    <recommendedName>
        <fullName evidence="2">Centrosomal protein CEP104 N-terminal domain-containing protein</fullName>
    </recommendedName>
</protein>
<dbReference type="PANTHER" id="PTHR13371:SF0">
    <property type="entry name" value="CENTROSOMAL PROTEIN OF 104 KDA"/>
    <property type="match status" value="1"/>
</dbReference>
<feature type="region of interest" description="Disordered" evidence="1">
    <location>
        <begin position="432"/>
        <end position="491"/>
    </location>
</feature>
<evidence type="ECO:0000313" key="4">
    <source>
        <dbReference type="Proteomes" id="UP001212841"/>
    </source>
</evidence>
<keyword evidence="4" id="KW-1185">Reference proteome</keyword>
<dbReference type="InterPro" id="IPR052607">
    <property type="entry name" value="CEP104-like"/>
</dbReference>
<dbReference type="InterPro" id="IPR048739">
    <property type="entry name" value="CEP104_N"/>
</dbReference>
<dbReference type="Pfam" id="PF21038">
    <property type="entry name" value="CEP104_N"/>
    <property type="match status" value="1"/>
</dbReference>
<organism evidence="3 4">
    <name type="scientific">Rhizophlyctis rosea</name>
    <dbReference type="NCBI Taxonomy" id="64517"/>
    <lineage>
        <taxon>Eukaryota</taxon>
        <taxon>Fungi</taxon>
        <taxon>Fungi incertae sedis</taxon>
        <taxon>Chytridiomycota</taxon>
        <taxon>Chytridiomycota incertae sedis</taxon>
        <taxon>Chytridiomycetes</taxon>
        <taxon>Rhizophlyctidales</taxon>
        <taxon>Rhizophlyctidaceae</taxon>
        <taxon>Rhizophlyctis</taxon>
    </lineage>
</organism>
<dbReference type="PANTHER" id="PTHR13371">
    <property type="entry name" value="GLYCINE-, GLUTAMATE-, THIENYLCYCLOHEXYLPIPERIDINE-BINDING PROTEIN"/>
    <property type="match status" value="1"/>
</dbReference>
<comment type="caution">
    <text evidence="3">The sequence shown here is derived from an EMBL/GenBank/DDBJ whole genome shotgun (WGS) entry which is preliminary data.</text>
</comment>
<evidence type="ECO:0000313" key="3">
    <source>
        <dbReference type="EMBL" id="KAJ3038507.1"/>
    </source>
</evidence>
<dbReference type="EMBL" id="JADGJD010001725">
    <property type="protein sequence ID" value="KAJ3038507.1"/>
    <property type="molecule type" value="Genomic_DNA"/>
</dbReference>
<dbReference type="AlphaFoldDB" id="A0AAD5S2X4"/>
<dbReference type="GO" id="GO:0005929">
    <property type="term" value="C:cilium"/>
    <property type="evidence" value="ECO:0007669"/>
    <property type="project" value="TreeGrafter"/>
</dbReference>
<feature type="compositionally biased region" description="Low complexity" evidence="1">
    <location>
        <begin position="376"/>
        <end position="387"/>
    </location>
</feature>
<accession>A0AAD5S2X4</accession>
<feature type="domain" description="Centrosomal protein CEP104 N-terminal" evidence="2">
    <location>
        <begin position="39"/>
        <end position="169"/>
    </location>
</feature>
<feature type="non-terminal residue" evidence="3">
    <location>
        <position position="508"/>
    </location>
</feature>
<proteinExistence type="predicted"/>
<feature type="compositionally biased region" description="Basic and acidic residues" evidence="1">
    <location>
        <begin position="388"/>
        <end position="398"/>
    </location>
</feature>
<name>A0AAD5S2X4_9FUNG</name>
<sequence length="508" mass="56255">MAATAELSKLSYEILHCSSFDEDFPPKNLLATGPNLREWKTARFCPHPQVLIVRFTAGACQIRKIQLLSHHYKIATRIDLEIGRNVLVTGNGDSGKAVTPQKDGAGIEFTRLGYVMLDDNVKTGYKARELKTIHIDIEGEYVKFIFDKCHVNPLNLYNQVGVQAITFVGRPWNADYLIRAFGHVPQQLDPTWNNKDASAAFVLGLVNQRDLDGRKSVLQSDLSYELDHDQYIARISSNTLREKDRAVAEENFRLAKQLKKFMQICEKAAEEAHRLSTNKRLAVEAEDYDLAEALKIDLGEIKQALEARLRTIGFRLGPQAELVRAETPPPEPPQVVIAPHRPPVQELPPRTANIPEPIMRQLPPSVDRPVEASPATVSSPTPSLVPTVEKEPEPERLPTPRAITPPPAPPTRTGSPPIKGMSAEKMAELGIAPSQLGTSRPTPAPKRKLLVKPVVKKPPVPASKDRKPPNRTDASQPRPPVGAEPLSELDDVQKAEYSLPIDVFGHVL</sequence>
<reference evidence="3" key="1">
    <citation type="submission" date="2020-05" db="EMBL/GenBank/DDBJ databases">
        <title>Phylogenomic resolution of chytrid fungi.</title>
        <authorList>
            <person name="Stajich J.E."/>
            <person name="Amses K."/>
            <person name="Simmons R."/>
            <person name="Seto K."/>
            <person name="Myers J."/>
            <person name="Bonds A."/>
            <person name="Quandt C.A."/>
            <person name="Barry K."/>
            <person name="Liu P."/>
            <person name="Grigoriev I."/>
            <person name="Longcore J.E."/>
            <person name="James T.Y."/>
        </authorList>
    </citation>
    <scope>NUCLEOTIDE SEQUENCE</scope>
    <source>
        <strain evidence="3">JEL0318</strain>
    </source>
</reference>
<feature type="region of interest" description="Disordered" evidence="1">
    <location>
        <begin position="325"/>
        <end position="420"/>
    </location>
</feature>
<dbReference type="Proteomes" id="UP001212841">
    <property type="component" value="Unassembled WGS sequence"/>
</dbReference>
<evidence type="ECO:0000259" key="2">
    <source>
        <dbReference type="Pfam" id="PF21038"/>
    </source>
</evidence>